<dbReference type="InterPro" id="IPR053140">
    <property type="entry name" value="GDSL_Rv0518-like"/>
</dbReference>
<dbReference type="PANTHER" id="PTHR43784:SF2">
    <property type="entry name" value="GDSL-LIKE LIPASE_ACYLHYDROLASE, PUTATIVE (AFU_ORTHOLOGUE AFUA_2G00820)-RELATED"/>
    <property type="match status" value="1"/>
</dbReference>
<dbReference type="InterPro" id="IPR036514">
    <property type="entry name" value="SGNH_hydro_sf"/>
</dbReference>
<keyword evidence="3" id="KW-1185">Reference proteome</keyword>
<reference evidence="2 3" key="1">
    <citation type="submission" date="2018-10" db="EMBL/GenBank/DDBJ databases">
        <title>Sequencing the genomes of 1000 actinobacteria strains.</title>
        <authorList>
            <person name="Klenk H.-P."/>
        </authorList>
    </citation>
    <scope>NUCLEOTIDE SEQUENCE [LARGE SCALE GENOMIC DNA]</scope>
    <source>
        <strain evidence="2 3">DSM 43911</strain>
    </source>
</reference>
<dbReference type="GO" id="GO:0016787">
    <property type="term" value="F:hydrolase activity"/>
    <property type="evidence" value="ECO:0007669"/>
    <property type="project" value="UniProtKB-KW"/>
</dbReference>
<dbReference type="SUPFAM" id="SSF52266">
    <property type="entry name" value="SGNH hydrolase"/>
    <property type="match status" value="1"/>
</dbReference>
<organism evidence="2 3">
    <name type="scientific">Saccharothrix variisporea</name>
    <dbReference type="NCBI Taxonomy" id="543527"/>
    <lineage>
        <taxon>Bacteria</taxon>
        <taxon>Bacillati</taxon>
        <taxon>Actinomycetota</taxon>
        <taxon>Actinomycetes</taxon>
        <taxon>Pseudonocardiales</taxon>
        <taxon>Pseudonocardiaceae</taxon>
        <taxon>Saccharothrix</taxon>
    </lineage>
</organism>
<dbReference type="Gene3D" id="3.40.50.1110">
    <property type="entry name" value="SGNH hydrolase"/>
    <property type="match status" value="1"/>
</dbReference>
<dbReference type="EMBL" id="RBXR01000001">
    <property type="protein sequence ID" value="RKT67211.1"/>
    <property type="molecule type" value="Genomic_DNA"/>
</dbReference>
<proteinExistence type="predicted"/>
<accession>A0A495WZC4</accession>
<protein>
    <submittedName>
        <fullName evidence="2">GDSL-like lipase/acylhydrolase family protein</fullName>
    </submittedName>
</protein>
<dbReference type="InterPro" id="IPR013830">
    <property type="entry name" value="SGNH_hydro"/>
</dbReference>
<feature type="domain" description="SGNH hydrolase-type esterase" evidence="1">
    <location>
        <begin position="9"/>
        <end position="97"/>
    </location>
</feature>
<sequence length="105" mass="11604">MSAAEVKSGHRELVRRARARGLRVIGGTMPPMKGSRHHTPLAEAKRDEVDTWVRTSGVYDEVVDFDRVLAWQADTDALDPAFDSGDHPHPNDAGYRAMADAVHLD</sequence>
<name>A0A495WZC4_9PSEU</name>
<evidence type="ECO:0000313" key="2">
    <source>
        <dbReference type="EMBL" id="RKT67211.1"/>
    </source>
</evidence>
<keyword evidence="2" id="KW-0378">Hydrolase</keyword>
<dbReference type="PANTHER" id="PTHR43784">
    <property type="entry name" value="GDSL-LIKE LIPASE/ACYLHYDROLASE, PUTATIVE (AFU_ORTHOLOGUE AFUA_2G00820)-RELATED"/>
    <property type="match status" value="1"/>
</dbReference>
<evidence type="ECO:0000313" key="3">
    <source>
        <dbReference type="Proteomes" id="UP000272729"/>
    </source>
</evidence>
<comment type="caution">
    <text evidence="2">The sequence shown here is derived from an EMBL/GenBank/DDBJ whole genome shotgun (WGS) entry which is preliminary data.</text>
</comment>
<dbReference type="AlphaFoldDB" id="A0A495WZC4"/>
<evidence type="ECO:0000259" key="1">
    <source>
        <dbReference type="Pfam" id="PF13472"/>
    </source>
</evidence>
<gene>
    <name evidence="2" type="ORF">DFJ66_0380</name>
</gene>
<dbReference type="Pfam" id="PF13472">
    <property type="entry name" value="Lipase_GDSL_2"/>
    <property type="match status" value="1"/>
</dbReference>
<dbReference type="Proteomes" id="UP000272729">
    <property type="component" value="Unassembled WGS sequence"/>
</dbReference>